<dbReference type="AlphaFoldDB" id="A0A9D2BD57"/>
<accession>A0A9D2BD57</accession>
<evidence type="ECO:0000313" key="2">
    <source>
        <dbReference type="Proteomes" id="UP000886805"/>
    </source>
</evidence>
<sequence length="173" mass="20230">MIENYFEICCYFVMTKRIERQEDLLRLHYYKSLLLTEPFPQLSRNSKLDLEIISCTRDVRSQLLHTYPSEFIIRIIESGIHVFFDKMDRYAAIDVRLRSLPELYTYFTAMSPVLIDRLKAIIRREFGGCEESRKVEAPGRCGDSRRVEVPGGCEDSRKYDDFGGCEDSRSCGN</sequence>
<name>A0A9D2BD57_9FIRM</name>
<protein>
    <submittedName>
        <fullName evidence="1">Uncharacterized protein</fullName>
    </submittedName>
</protein>
<dbReference type="EMBL" id="DXEQ01000107">
    <property type="protein sequence ID" value="HIX72130.1"/>
    <property type="molecule type" value="Genomic_DNA"/>
</dbReference>
<evidence type="ECO:0000313" key="1">
    <source>
        <dbReference type="EMBL" id="HIX72130.1"/>
    </source>
</evidence>
<comment type="caution">
    <text evidence="1">The sequence shown here is derived from an EMBL/GenBank/DDBJ whole genome shotgun (WGS) entry which is preliminary data.</text>
</comment>
<reference evidence="1" key="2">
    <citation type="submission" date="2021-04" db="EMBL/GenBank/DDBJ databases">
        <authorList>
            <person name="Gilroy R."/>
        </authorList>
    </citation>
    <scope>NUCLEOTIDE SEQUENCE</scope>
    <source>
        <strain evidence="1">ChiSxjej3B15-1167</strain>
    </source>
</reference>
<organism evidence="1 2">
    <name type="scientific">Candidatus Anaerobutyricum stercoripullorum</name>
    <dbReference type="NCBI Taxonomy" id="2838456"/>
    <lineage>
        <taxon>Bacteria</taxon>
        <taxon>Bacillati</taxon>
        <taxon>Bacillota</taxon>
        <taxon>Clostridia</taxon>
        <taxon>Lachnospirales</taxon>
        <taxon>Lachnospiraceae</taxon>
        <taxon>Anaerobutyricum</taxon>
    </lineage>
</organism>
<proteinExistence type="predicted"/>
<dbReference type="Proteomes" id="UP000886805">
    <property type="component" value="Unassembled WGS sequence"/>
</dbReference>
<reference evidence="1" key="1">
    <citation type="journal article" date="2021" name="PeerJ">
        <title>Extensive microbial diversity within the chicken gut microbiome revealed by metagenomics and culture.</title>
        <authorList>
            <person name="Gilroy R."/>
            <person name="Ravi A."/>
            <person name="Getino M."/>
            <person name="Pursley I."/>
            <person name="Horton D.L."/>
            <person name="Alikhan N.F."/>
            <person name="Baker D."/>
            <person name="Gharbi K."/>
            <person name="Hall N."/>
            <person name="Watson M."/>
            <person name="Adriaenssens E.M."/>
            <person name="Foster-Nyarko E."/>
            <person name="Jarju S."/>
            <person name="Secka A."/>
            <person name="Antonio M."/>
            <person name="Oren A."/>
            <person name="Chaudhuri R.R."/>
            <person name="La Ragione R."/>
            <person name="Hildebrand F."/>
            <person name="Pallen M.J."/>
        </authorList>
    </citation>
    <scope>NUCLEOTIDE SEQUENCE</scope>
    <source>
        <strain evidence="1">ChiSxjej3B15-1167</strain>
    </source>
</reference>
<gene>
    <name evidence="1" type="ORF">H9849_03815</name>
</gene>